<reference evidence="1" key="2">
    <citation type="submission" date="2021-08" db="EMBL/GenBank/DDBJ databases">
        <authorList>
            <person name="Tani A."/>
            <person name="Ola A."/>
            <person name="Ogura Y."/>
            <person name="Katsura K."/>
            <person name="Hayashi T."/>
        </authorList>
    </citation>
    <scope>NUCLEOTIDE SEQUENCE</scope>
    <source>
        <strain evidence="1">DSM 19015</strain>
    </source>
</reference>
<evidence type="ECO:0000313" key="1">
    <source>
        <dbReference type="EMBL" id="GJD94535.1"/>
    </source>
</evidence>
<comment type="caution">
    <text evidence="1">The sequence shown here is derived from an EMBL/GenBank/DDBJ whole genome shotgun (WGS) entry which is preliminary data.</text>
</comment>
<gene>
    <name evidence="1" type="ORF">OCOJLMKI_1738</name>
</gene>
<name>A0ABQ4RUQ2_9HYPH</name>
<dbReference type="Proteomes" id="UP001055125">
    <property type="component" value="Unassembled WGS sequence"/>
</dbReference>
<dbReference type="RefSeq" id="WP_238243711.1">
    <property type="nucleotide sequence ID" value="NZ_BPQP01000025.1"/>
</dbReference>
<reference evidence="1" key="1">
    <citation type="journal article" date="2021" name="Front. Microbiol.">
        <title>Comprehensive Comparative Genomics and Phenotyping of Methylobacterium Species.</title>
        <authorList>
            <person name="Alessa O."/>
            <person name="Ogura Y."/>
            <person name="Fujitani Y."/>
            <person name="Takami H."/>
            <person name="Hayashi T."/>
            <person name="Sahin N."/>
            <person name="Tani A."/>
        </authorList>
    </citation>
    <scope>NUCLEOTIDE SEQUENCE</scope>
    <source>
        <strain evidence="1">DSM 19015</strain>
    </source>
</reference>
<accession>A0ABQ4RUQ2</accession>
<protein>
    <submittedName>
        <fullName evidence="1">Uncharacterized protein</fullName>
    </submittedName>
</protein>
<organism evidence="1 2">
    <name type="scientific">Methylobacterium iners</name>
    <dbReference type="NCBI Taxonomy" id="418707"/>
    <lineage>
        <taxon>Bacteria</taxon>
        <taxon>Pseudomonadati</taxon>
        <taxon>Pseudomonadota</taxon>
        <taxon>Alphaproteobacteria</taxon>
        <taxon>Hyphomicrobiales</taxon>
        <taxon>Methylobacteriaceae</taxon>
        <taxon>Methylobacterium</taxon>
    </lineage>
</organism>
<proteinExistence type="predicted"/>
<evidence type="ECO:0000313" key="2">
    <source>
        <dbReference type="Proteomes" id="UP001055125"/>
    </source>
</evidence>
<keyword evidence="2" id="KW-1185">Reference proteome</keyword>
<dbReference type="EMBL" id="BPQP01000025">
    <property type="protein sequence ID" value="GJD94535.1"/>
    <property type="molecule type" value="Genomic_DNA"/>
</dbReference>
<sequence>MAYVIAGANLSNREAPTIAVRAETAKAALAEVTSAEANGYHVRISNSEGQEISVSDLRGLAGAEGELGAQDAAPDPLSGSF</sequence>